<comment type="similarity">
    <text evidence="1">Belongs to the 14-3-3 family.</text>
</comment>
<evidence type="ECO:0000256" key="1">
    <source>
        <dbReference type="ARBA" id="ARBA00006141"/>
    </source>
</evidence>
<evidence type="ECO:0000256" key="2">
    <source>
        <dbReference type="PIRSR" id="PIRSR000868-1"/>
    </source>
</evidence>
<feature type="site" description="Interaction with phosphoserine on interacting protein" evidence="2">
    <location>
        <position position="138"/>
    </location>
</feature>
<dbReference type="EMBL" id="LT608177">
    <property type="protein sequence ID" value="SCM24023.1"/>
    <property type="molecule type" value="Genomic_DNA"/>
</dbReference>
<dbReference type="RefSeq" id="XP_016654071.1">
    <property type="nucleotide sequence ID" value="XM_016798695.1"/>
</dbReference>
<dbReference type="SMART" id="SM00101">
    <property type="entry name" value="14_3_3"/>
    <property type="match status" value="1"/>
</dbReference>
<gene>
    <name evidence="4" type="primary">14-3-3II</name>
    <name evidence="4" type="ORF">PCHAJ_000297400</name>
    <name evidence="6" type="ORF">PCHAS_1137600</name>
    <name evidence="5" type="ORF">PCHCB_000299700</name>
</gene>
<evidence type="ECO:0000313" key="8">
    <source>
        <dbReference type="Proteomes" id="UP000195489"/>
    </source>
</evidence>
<organism evidence="6 7">
    <name type="scientific">Plasmodium chabaudi chabaudi</name>
    <dbReference type="NCBI Taxonomy" id="31271"/>
    <lineage>
        <taxon>Eukaryota</taxon>
        <taxon>Sar</taxon>
        <taxon>Alveolata</taxon>
        <taxon>Apicomplexa</taxon>
        <taxon>Aconoidasida</taxon>
        <taxon>Haemosporida</taxon>
        <taxon>Plasmodiidae</taxon>
        <taxon>Plasmodium</taxon>
        <taxon>Plasmodium (Vinckeia)</taxon>
    </lineage>
</organism>
<dbReference type="EMBL" id="LK022888">
    <property type="protein sequence ID" value="VTZ69370.1"/>
    <property type="molecule type" value="Genomic_DNA"/>
</dbReference>
<reference evidence="6 7" key="1">
    <citation type="journal article" date="2014" name="BMC Biol.">
        <title>A comprehensive evaluation of rodent malaria parasite genomes and gene expression.</title>
        <authorList>
            <person name="Otto T.D."/>
            <person name="Bohme U."/>
            <person name="Jackson A.P."/>
            <person name="Hunt M."/>
            <person name="Franke-Fayard B."/>
            <person name="Hoeijmakers W.A."/>
            <person name="Religa A.A."/>
            <person name="Robertson L."/>
            <person name="Sanders M."/>
            <person name="Ogun S.A."/>
            <person name="Cunningham D."/>
            <person name="Erhart A."/>
            <person name="Billker O."/>
            <person name="Khan S.M."/>
            <person name="Stunnenberg H.G."/>
            <person name="Langhorne J."/>
            <person name="Holder A.A."/>
            <person name="Waters A.P."/>
            <person name="Newbold C.I."/>
            <person name="Pain A."/>
            <person name="Berriman M."/>
            <person name="Janse C.J."/>
        </authorList>
    </citation>
    <scope>NUCLEOTIDE SEQUENCE [LARGE SCALE GENOMIC DNA]</scope>
    <source>
        <strain evidence="6 7">AS</strain>
    </source>
</reference>
<evidence type="ECO:0000313" key="6">
    <source>
        <dbReference type="EMBL" id="VTZ69370.1"/>
    </source>
</evidence>
<dbReference type="Proteomes" id="UP000507163">
    <property type="component" value="Chromosome 11"/>
</dbReference>
<reference evidence="6" key="2">
    <citation type="submission" date="2014-05" db="EMBL/GenBank/DDBJ databases">
        <authorList>
            <person name="Aslett M.A."/>
            <person name="De Silva N."/>
        </authorList>
    </citation>
    <scope>NUCLEOTIDE SEQUENCE</scope>
    <source>
        <strain evidence="6">AS</strain>
    </source>
</reference>
<dbReference type="InterPro" id="IPR000308">
    <property type="entry name" value="14-3-3"/>
</dbReference>
<dbReference type="PRINTS" id="PR00305">
    <property type="entry name" value="1433ZETA"/>
</dbReference>
<evidence type="ECO:0000313" key="7">
    <source>
        <dbReference type="Proteomes" id="UP000071118"/>
    </source>
</evidence>
<dbReference type="InterPro" id="IPR036815">
    <property type="entry name" value="14-3-3_dom_sf"/>
</dbReference>
<dbReference type="InterPro" id="IPR023410">
    <property type="entry name" value="14-3-3_domain"/>
</dbReference>
<proteinExistence type="inferred from homology"/>
<reference evidence="6" key="3">
    <citation type="submission" date="2019-05" db="EMBL/GenBank/DDBJ databases">
        <authorList>
            <consortium name="Pathogen Informatics"/>
        </authorList>
    </citation>
    <scope>NUCLEOTIDE SEQUENCE</scope>
    <source>
        <strain evidence="4 9">AJ</strain>
        <strain evidence="6">AS</strain>
        <strain evidence="5 8">CB</strain>
    </source>
</reference>
<dbReference type="Proteomes" id="UP000071118">
    <property type="component" value="Chromosome 11"/>
</dbReference>
<protein>
    <submittedName>
        <fullName evidence="6">14-3-3 protein, putative</fullName>
    </submittedName>
</protein>
<dbReference type="GeneID" id="3495514"/>
<name>A0A077TM37_PLACU</name>
<dbReference type="SUPFAM" id="SSF48445">
    <property type="entry name" value="14-3-3 protein"/>
    <property type="match status" value="1"/>
</dbReference>
<dbReference type="OrthoDB" id="390416at2759"/>
<dbReference type="EMBL" id="LT608163">
    <property type="protein sequence ID" value="SCN61502.1"/>
    <property type="molecule type" value="Genomic_DNA"/>
</dbReference>
<dbReference type="KEGG" id="pcb:PCHAS_1137600"/>
<feature type="domain" description="14-3-3" evidence="3">
    <location>
        <begin position="14"/>
        <end position="255"/>
    </location>
</feature>
<dbReference type="VEuPathDB" id="PlasmoDB:PCHAS_1137600"/>
<evidence type="ECO:0000313" key="5">
    <source>
        <dbReference type="EMBL" id="SCN61502.1"/>
    </source>
</evidence>
<evidence type="ECO:0000313" key="9">
    <source>
        <dbReference type="Proteomes" id="UP000507163"/>
    </source>
</evidence>
<accession>A0A077TM37</accession>
<dbReference type="Proteomes" id="UP000195489">
    <property type="component" value="Chromosome 11"/>
</dbReference>
<sequence>MKSINDNDIIISNKEEFIYYLKILNQIGFYDEIISLTKSVNVENYNLNYAESMLMGTSFKNALNVKRKEKTTLENVIKNEESSEEEKKCGELLKLKINKDIRTIERDAYVVIKTKCIPKTVDEKILMFYWHLLGDIMRYSTDTFSTEDKKRVQERSLQAYSYSLKYANKMNLPPSNPRLLELLVSLTVLHKDMDTQINDPIEMAAQAFRDAIQNMHLLESDEECSKTIAILGILRDNINRWCKISKRKNVNALFEIKGEDSNKYEDIVNSINT</sequence>
<evidence type="ECO:0000259" key="3">
    <source>
        <dbReference type="SMART" id="SM00101"/>
    </source>
</evidence>
<dbReference type="PIRSF" id="PIRSF000868">
    <property type="entry name" value="14-3-3"/>
    <property type="match status" value="1"/>
</dbReference>
<dbReference type="AlphaFoldDB" id="A0A077TM37"/>
<dbReference type="Pfam" id="PF00244">
    <property type="entry name" value="14-3-3"/>
    <property type="match status" value="1"/>
</dbReference>
<dbReference type="Gene3D" id="1.20.190.20">
    <property type="entry name" value="14-3-3 domain"/>
    <property type="match status" value="1"/>
</dbReference>
<dbReference type="PANTHER" id="PTHR18860">
    <property type="entry name" value="14-3-3 PROTEIN"/>
    <property type="match status" value="1"/>
</dbReference>
<keyword evidence="7" id="KW-1185">Reference proteome</keyword>
<evidence type="ECO:0000313" key="4">
    <source>
        <dbReference type="EMBL" id="SCM24023.1"/>
    </source>
</evidence>
<feature type="site" description="Interaction with phosphoserine on interacting protein" evidence="2">
    <location>
        <position position="67"/>
    </location>
</feature>